<dbReference type="PROSITE" id="PS00999">
    <property type="entry name" value="SSI"/>
    <property type="match status" value="1"/>
</dbReference>
<evidence type="ECO:0000256" key="2">
    <source>
        <dbReference type="ARBA" id="ARBA00010472"/>
    </source>
</evidence>
<dbReference type="Proteomes" id="UP001612928">
    <property type="component" value="Unassembled WGS sequence"/>
</dbReference>
<keyword evidence="6" id="KW-1015">Disulfide bond</keyword>
<organism evidence="9 10">
    <name type="scientific">Nonomuraea indica</name>
    <dbReference type="NCBI Taxonomy" id="1581193"/>
    <lineage>
        <taxon>Bacteria</taxon>
        <taxon>Bacillati</taxon>
        <taxon>Actinomycetota</taxon>
        <taxon>Actinomycetes</taxon>
        <taxon>Streptosporangiales</taxon>
        <taxon>Streptosporangiaceae</taxon>
        <taxon>Nonomuraea</taxon>
    </lineage>
</organism>
<sequence>MRSMTTALCGAFLVLAGAPAVAAGDGERADPRSDERVTALTITVTAAGQATRTYRLTCDPDAGDHPAPAVACARLRAADGKLGGLRRPATSCGWVYQPYKVGVMGTWRGRNISYNGTFTNVCRAKAAGADVFAF</sequence>
<reference evidence="9 10" key="1">
    <citation type="submission" date="2024-10" db="EMBL/GenBank/DDBJ databases">
        <title>The Natural Products Discovery Center: Release of the First 8490 Sequenced Strains for Exploring Actinobacteria Biosynthetic Diversity.</title>
        <authorList>
            <person name="Kalkreuter E."/>
            <person name="Kautsar S.A."/>
            <person name="Yang D."/>
            <person name="Bader C.D."/>
            <person name="Teijaro C.N."/>
            <person name="Fluegel L."/>
            <person name="Davis C.M."/>
            <person name="Simpson J.R."/>
            <person name="Lauterbach L."/>
            <person name="Steele A.D."/>
            <person name="Gui C."/>
            <person name="Meng S."/>
            <person name="Li G."/>
            <person name="Viehrig K."/>
            <person name="Ye F."/>
            <person name="Su P."/>
            <person name="Kiefer A.F."/>
            <person name="Nichols A."/>
            <person name="Cepeda A.J."/>
            <person name="Yan W."/>
            <person name="Fan B."/>
            <person name="Jiang Y."/>
            <person name="Adhikari A."/>
            <person name="Zheng C.-J."/>
            <person name="Schuster L."/>
            <person name="Cowan T.M."/>
            <person name="Smanski M.J."/>
            <person name="Chevrette M.G."/>
            <person name="De Carvalho L.P.S."/>
            <person name="Shen B."/>
        </authorList>
    </citation>
    <scope>NUCLEOTIDE SEQUENCE [LARGE SCALE GENOMIC DNA]</scope>
    <source>
        <strain evidence="9 10">NPDC049503</strain>
    </source>
</reference>
<gene>
    <name evidence="9" type="ORF">ACIBP5_09430</name>
</gene>
<keyword evidence="4" id="KW-0646">Protease inhibitor</keyword>
<evidence type="ECO:0000313" key="9">
    <source>
        <dbReference type="EMBL" id="MFI7440170.1"/>
    </source>
</evidence>
<evidence type="ECO:0000256" key="6">
    <source>
        <dbReference type="ARBA" id="ARBA00023157"/>
    </source>
</evidence>
<evidence type="ECO:0000256" key="5">
    <source>
        <dbReference type="ARBA" id="ARBA00022900"/>
    </source>
</evidence>
<dbReference type="Pfam" id="PF00720">
    <property type="entry name" value="SSI"/>
    <property type="match status" value="1"/>
</dbReference>
<dbReference type="SUPFAM" id="SSF55399">
    <property type="entry name" value="Subtilisin inhibitor"/>
    <property type="match status" value="1"/>
</dbReference>
<keyword evidence="3" id="KW-0964">Secreted</keyword>
<proteinExistence type="inferred from homology"/>
<comment type="subcellular location">
    <subcellularLocation>
        <location evidence="1">Secreted</location>
    </subcellularLocation>
</comment>
<evidence type="ECO:0000313" key="10">
    <source>
        <dbReference type="Proteomes" id="UP001612928"/>
    </source>
</evidence>
<protein>
    <submittedName>
        <fullName evidence="9">SSI family serine proteinase inhibitor</fullName>
    </submittedName>
</protein>
<evidence type="ECO:0000256" key="7">
    <source>
        <dbReference type="SAM" id="SignalP"/>
    </source>
</evidence>
<dbReference type="InterPro" id="IPR023549">
    <property type="entry name" value="Subtilisin_inhibitor"/>
</dbReference>
<feature type="domain" description="Subtilisin inhibitor" evidence="8">
    <location>
        <begin position="39"/>
        <end position="120"/>
    </location>
</feature>
<keyword evidence="7" id="KW-0732">Signal</keyword>
<name>A0ABW8A0X8_9ACTN</name>
<evidence type="ECO:0000259" key="8">
    <source>
        <dbReference type="Pfam" id="PF00720"/>
    </source>
</evidence>
<dbReference type="EMBL" id="JBITMB010000002">
    <property type="protein sequence ID" value="MFI7440170.1"/>
    <property type="molecule type" value="Genomic_DNA"/>
</dbReference>
<keyword evidence="10" id="KW-1185">Reference proteome</keyword>
<evidence type="ECO:0000256" key="4">
    <source>
        <dbReference type="ARBA" id="ARBA00022690"/>
    </source>
</evidence>
<comment type="similarity">
    <text evidence="2">Belongs to the protease inhibitor I16 (SSI) family.</text>
</comment>
<dbReference type="RefSeq" id="WP_397019878.1">
    <property type="nucleotide sequence ID" value="NZ_JBITMB010000002.1"/>
</dbReference>
<feature type="signal peptide" evidence="7">
    <location>
        <begin position="1"/>
        <end position="22"/>
    </location>
</feature>
<dbReference type="InterPro" id="IPR036819">
    <property type="entry name" value="Subtilisin_inhibitor-like_sf"/>
</dbReference>
<evidence type="ECO:0000256" key="3">
    <source>
        <dbReference type="ARBA" id="ARBA00022525"/>
    </source>
</evidence>
<feature type="chain" id="PRO_5046716796" evidence="7">
    <location>
        <begin position="23"/>
        <end position="134"/>
    </location>
</feature>
<dbReference type="Gene3D" id="3.30.350.10">
    <property type="entry name" value="Subtilisin inhibitor-like"/>
    <property type="match status" value="1"/>
</dbReference>
<evidence type="ECO:0000256" key="1">
    <source>
        <dbReference type="ARBA" id="ARBA00004613"/>
    </source>
</evidence>
<dbReference type="InterPro" id="IPR020054">
    <property type="entry name" value="Prot_inh_SSI_I16_CS"/>
</dbReference>
<keyword evidence="5" id="KW-0722">Serine protease inhibitor</keyword>
<comment type="caution">
    <text evidence="9">The sequence shown here is derived from an EMBL/GenBank/DDBJ whole genome shotgun (WGS) entry which is preliminary data.</text>
</comment>
<accession>A0ABW8A0X8</accession>